<dbReference type="Proteomes" id="UP000199518">
    <property type="component" value="Unassembled WGS sequence"/>
</dbReference>
<name>A0A1I3IEZ0_9PLAN</name>
<keyword evidence="11" id="KW-1185">Reference proteome</keyword>
<feature type="site" description="Important for catalytic activity; stabilizes the transition state when the phosphoryl donor is PPi" evidence="8">
    <location>
        <position position="139"/>
    </location>
</feature>
<keyword evidence="4 8" id="KW-0479">Metal-binding</keyword>
<dbReference type="STRING" id="1576369.SAMN05421753_10998"/>
<dbReference type="GO" id="GO:0005737">
    <property type="term" value="C:cytoplasm"/>
    <property type="evidence" value="ECO:0007669"/>
    <property type="project" value="UniProtKB-SubCell"/>
</dbReference>
<dbReference type="PANTHER" id="PTHR45770">
    <property type="entry name" value="ATP-DEPENDENT 6-PHOSPHOFRUCTOKINASE 1"/>
    <property type="match status" value="1"/>
</dbReference>
<dbReference type="InterPro" id="IPR000023">
    <property type="entry name" value="Phosphofructokinase_dom"/>
</dbReference>
<evidence type="ECO:0000313" key="10">
    <source>
        <dbReference type="EMBL" id="SFI46605.1"/>
    </source>
</evidence>
<dbReference type="OrthoDB" id="9802503at2"/>
<dbReference type="NCBIfam" id="NF010675">
    <property type="entry name" value="PRK14072.1"/>
    <property type="match status" value="1"/>
</dbReference>
<feature type="binding site" evidence="8">
    <location>
        <position position="248"/>
    </location>
    <ligand>
        <name>substrate</name>
    </ligand>
</feature>
<dbReference type="GO" id="GO:0003872">
    <property type="term" value="F:6-phosphofructokinase activity"/>
    <property type="evidence" value="ECO:0007669"/>
    <property type="project" value="UniProtKB-UniRule"/>
</dbReference>
<sequence length="436" mass="48309">MAKKNMIVAQSGGPSPVINNTLRGIVETAKQMDEIGTVYAGWHGIEGVLKEELLNLTDQCPEEIALLRTTPAAGSIGTCRYKLKDKQTEDFDRIMEIFKAHNVGYFCYIGGNDSMDTANKVANMARSRGLDVVGIGGPKTIDNDVGDSEFKLVDHTPGYGSTARYWTHYVQQSNEENNGSCPADPVLVMQAMGRKIGYIPAAARLADPKREMPLQIYLAERKVNIEQIFENINKSLKDHGRCMVVVSEGLEIEGLKIPEEFIVRDSFGHAMLSSSKITIAQMLTNALNEKKLPVKGAARCNVPGTHQRNDMVYASTVDLEEAYYVGQKAALLAAAGEHGYMATILRADKDNYRPVYDKAPLSEVAEKDRHFPSEWISKCGTDVTDDFIKYARPLIGDNWVSVPMIDGRLRLAKLNTSKESFAPQKLPKYVPQTDRK</sequence>
<evidence type="ECO:0000256" key="6">
    <source>
        <dbReference type="ARBA" id="ARBA00022842"/>
    </source>
</evidence>
<dbReference type="Pfam" id="PF00365">
    <property type="entry name" value="PFK"/>
    <property type="match status" value="1"/>
</dbReference>
<comment type="subcellular location">
    <subcellularLocation>
        <location evidence="8">Cytoplasm</location>
    </subcellularLocation>
</comment>
<protein>
    <recommendedName>
        <fullName evidence="8">Pyrophosphate--fructose 6-phosphate 1-phosphotransferase</fullName>
        <ecNumber evidence="8">2.7.1.90</ecNumber>
    </recommendedName>
    <alternativeName>
        <fullName evidence="8">6-phosphofructokinase, pyrophosphate dependent</fullName>
    </alternativeName>
    <alternativeName>
        <fullName evidence="8">PPi-dependent phosphofructokinase</fullName>
        <shortName evidence="8">PPi-PFK</shortName>
    </alternativeName>
    <alternativeName>
        <fullName evidence="8">Pyrophosphate-dependent 6-phosphofructose-1-kinase</fullName>
    </alternativeName>
</protein>
<comment type="function">
    <text evidence="2 8">Catalyzes the phosphorylation of D-fructose 6-phosphate, the first committing step of glycolysis. Uses inorganic phosphate (PPi) as phosphoryl donor instead of ATP like common ATP-dependent phosphofructokinases (ATP-PFKs), which renders the reaction reversible, and can thus function both in glycolysis and gluconeogenesis. Consistently, PPi-PFK can replace the enzymes of both the forward (ATP-PFK) and reverse (fructose-bisphosphatase (FBPase)) reactions.</text>
</comment>
<keyword evidence="8" id="KW-0324">Glycolysis</keyword>
<evidence type="ECO:0000259" key="9">
    <source>
        <dbReference type="Pfam" id="PF00365"/>
    </source>
</evidence>
<evidence type="ECO:0000313" key="11">
    <source>
        <dbReference type="Proteomes" id="UP000199518"/>
    </source>
</evidence>
<feature type="binding site" evidence="8">
    <location>
        <begin position="140"/>
        <end position="142"/>
    </location>
    <ligand>
        <name>substrate</name>
    </ligand>
</feature>
<dbReference type="Gene3D" id="3.40.50.460">
    <property type="entry name" value="Phosphofructokinase domain"/>
    <property type="match status" value="1"/>
</dbReference>
<keyword evidence="6 8" id="KW-0460">Magnesium</keyword>
<dbReference type="GO" id="GO:0006002">
    <property type="term" value="P:fructose 6-phosphate metabolic process"/>
    <property type="evidence" value="ECO:0007669"/>
    <property type="project" value="InterPro"/>
</dbReference>
<dbReference type="PRINTS" id="PR00476">
    <property type="entry name" value="PHFRCTKINASE"/>
</dbReference>
<accession>A0A1I3IEZ0</accession>
<feature type="site" description="Important for catalytic activity and substrate specificity; stabilizes the transition state when the phosphoryl donor is PPi; prevents ATP from binding by mimicking the alpha-phosphate group of ATP" evidence="8">
    <location>
        <position position="113"/>
    </location>
</feature>
<comment type="similarity">
    <text evidence="8">Belongs to the phosphofructokinase type A (PFKA) family. PPi-dependent PFK group II subfamily. Clade 'B2' sub-subfamily.</text>
</comment>
<dbReference type="SUPFAM" id="SSF53784">
    <property type="entry name" value="Phosphofructokinase"/>
    <property type="match status" value="1"/>
</dbReference>
<dbReference type="UniPathway" id="UPA00109">
    <property type="reaction ID" value="UER00182"/>
</dbReference>
<dbReference type="Gene3D" id="3.40.50.450">
    <property type="match status" value="1"/>
</dbReference>
<dbReference type="GO" id="GO:0047334">
    <property type="term" value="F:diphosphate-fructose-6-phosphate 1-phosphotransferase activity"/>
    <property type="evidence" value="ECO:0007669"/>
    <property type="project" value="UniProtKB-EC"/>
</dbReference>
<dbReference type="EC" id="2.7.1.90" evidence="8"/>
<evidence type="ECO:0000256" key="4">
    <source>
        <dbReference type="ARBA" id="ARBA00022723"/>
    </source>
</evidence>
<dbReference type="InterPro" id="IPR022953">
    <property type="entry name" value="ATP_PFK"/>
</dbReference>
<evidence type="ECO:0000256" key="3">
    <source>
        <dbReference type="ARBA" id="ARBA00022679"/>
    </source>
</evidence>
<keyword evidence="5 8" id="KW-0418">Kinase</keyword>
<comment type="activity regulation">
    <text evidence="8">Non-allosteric.</text>
</comment>
<keyword evidence="3 8" id="KW-0808">Transferase</keyword>
<dbReference type="AlphaFoldDB" id="A0A1I3IEZ0"/>
<feature type="binding site" evidence="8">
    <location>
        <position position="112"/>
    </location>
    <ligand>
        <name>Mg(2+)</name>
        <dbReference type="ChEBI" id="CHEBI:18420"/>
        <note>catalytic</note>
    </ligand>
</feature>
<dbReference type="InterPro" id="IPR050929">
    <property type="entry name" value="PFKA"/>
</dbReference>
<evidence type="ECO:0000256" key="1">
    <source>
        <dbReference type="ARBA" id="ARBA00001946"/>
    </source>
</evidence>
<proteinExistence type="inferred from homology"/>
<evidence type="ECO:0000256" key="5">
    <source>
        <dbReference type="ARBA" id="ARBA00022777"/>
    </source>
</evidence>
<comment type="catalytic activity">
    <reaction evidence="7 8">
        <text>beta-D-fructose 6-phosphate + diphosphate = beta-D-fructose 1,6-bisphosphate + phosphate + H(+)</text>
        <dbReference type="Rhea" id="RHEA:13613"/>
        <dbReference type="ChEBI" id="CHEBI:15378"/>
        <dbReference type="ChEBI" id="CHEBI:32966"/>
        <dbReference type="ChEBI" id="CHEBI:33019"/>
        <dbReference type="ChEBI" id="CHEBI:43474"/>
        <dbReference type="ChEBI" id="CHEBI:57634"/>
        <dbReference type="EC" id="2.7.1.90"/>
    </reaction>
</comment>
<comment type="pathway">
    <text evidence="8">Carbohydrate degradation; glycolysis; D-glyceraldehyde 3-phosphate and glycerone phosphate from D-glucose: step 3/4.</text>
</comment>
<reference evidence="11" key="1">
    <citation type="submission" date="2016-10" db="EMBL/GenBank/DDBJ databases">
        <authorList>
            <person name="Varghese N."/>
            <person name="Submissions S."/>
        </authorList>
    </citation>
    <scope>NUCLEOTIDE SEQUENCE [LARGE SCALE GENOMIC DNA]</scope>
    <source>
        <strain evidence="11">DSM 26348</strain>
    </source>
</reference>
<feature type="binding site" evidence="8">
    <location>
        <position position="13"/>
    </location>
    <ligand>
        <name>diphosphate</name>
        <dbReference type="ChEBI" id="CHEBI:33019"/>
    </ligand>
</feature>
<feature type="binding site" evidence="8">
    <location>
        <begin position="192"/>
        <end position="194"/>
    </location>
    <ligand>
        <name>substrate</name>
    </ligand>
</feature>
<organism evidence="10 11">
    <name type="scientific">Planctomicrobium piriforme</name>
    <dbReference type="NCBI Taxonomy" id="1576369"/>
    <lineage>
        <taxon>Bacteria</taxon>
        <taxon>Pseudomonadati</taxon>
        <taxon>Planctomycetota</taxon>
        <taxon>Planctomycetia</taxon>
        <taxon>Planctomycetales</taxon>
        <taxon>Planctomycetaceae</taxon>
        <taxon>Planctomicrobium</taxon>
    </lineage>
</organism>
<dbReference type="InterPro" id="IPR035966">
    <property type="entry name" value="PKF_sf"/>
</dbReference>
<comment type="caution">
    <text evidence="8">Lacks conserved residue(s) required for the propagation of feature annotation.</text>
</comment>
<dbReference type="PIRSF" id="PIRSF036483">
    <property type="entry name" value="PFK_XF0274"/>
    <property type="match status" value="1"/>
</dbReference>
<dbReference type="EMBL" id="FOQD01000009">
    <property type="protein sequence ID" value="SFI46605.1"/>
    <property type="molecule type" value="Genomic_DNA"/>
</dbReference>
<dbReference type="RefSeq" id="WP_092050793.1">
    <property type="nucleotide sequence ID" value="NZ_FOQD01000009.1"/>
</dbReference>
<evidence type="ECO:0000256" key="2">
    <source>
        <dbReference type="ARBA" id="ARBA00003138"/>
    </source>
</evidence>
<gene>
    <name evidence="8" type="primary">pfp</name>
    <name evidence="10" type="ORF">SAMN05421753_10998</name>
</gene>
<comment type="subunit">
    <text evidence="8">Homodimer.</text>
</comment>
<dbReference type="HAMAP" id="MF_01978">
    <property type="entry name" value="Phosphofructokinase_II_B2"/>
    <property type="match status" value="1"/>
</dbReference>
<feature type="active site" description="Proton acceptor" evidence="8">
    <location>
        <position position="142"/>
    </location>
</feature>
<evidence type="ECO:0000256" key="8">
    <source>
        <dbReference type="HAMAP-Rule" id="MF_01978"/>
    </source>
</evidence>
<keyword evidence="8" id="KW-0963">Cytoplasm</keyword>
<dbReference type="InterPro" id="IPR011404">
    <property type="entry name" value="PPi-PFK"/>
</dbReference>
<comment type="cofactor">
    <cofactor evidence="1 8">
        <name>Mg(2+)</name>
        <dbReference type="ChEBI" id="CHEBI:18420"/>
    </cofactor>
</comment>
<feature type="domain" description="Phosphofructokinase" evidence="9">
    <location>
        <begin position="6"/>
        <end position="310"/>
    </location>
</feature>
<dbReference type="GO" id="GO:0046872">
    <property type="term" value="F:metal ion binding"/>
    <property type="evidence" value="ECO:0007669"/>
    <property type="project" value="UniProtKB-KW"/>
</dbReference>
<evidence type="ECO:0000256" key="7">
    <source>
        <dbReference type="ARBA" id="ARBA00048072"/>
    </source>
</evidence>